<dbReference type="Gene3D" id="3.40.50.1820">
    <property type="entry name" value="alpha/beta hydrolase"/>
    <property type="match status" value="1"/>
</dbReference>
<evidence type="ECO:0000256" key="2">
    <source>
        <dbReference type="ARBA" id="ARBA00022801"/>
    </source>
</evidence>
<evidence type="ECO:0000256" key="4">
    <source>
        <dbReference type="SAM" id="SignalP"/>
    </source>
</evidence>
<evidence type="ECO:0000313" key="5">
    <source>
        <dbReference type="EMBL" id="UPT22567.1"/>
    </source>
</evidence>
<feature type="signal peptide" evidence="4">
    <location>
        <begin position="1"/>
        <end position="38"/>
    </location>
</feature>
<dbReference type="EMBL" id="CP051627">
    <property type="protein sequence ID" value="UPT22567.1"/>
    <property type="molecule type" value="Genomic_DNA"/>
</dbReference>
<evidence type="ECO:0000256" key="1">
    <source>
        <dbReference type="ARBA" id="ARBA00022729"/>
    </source>
</evidence>
<evidence type="ECO:0000256" key="3">
    <source>
        <dbReference type="SAM" id="MobiDB-lite"/>
    </source>
</evidence>
<dbReference type="PANTHER" id="PTHR43037">
    <property type="entry name" value="UNNAMED PRODUCT-RELATED"/>
    <property type="match status" value="1"/>
</dbReference>
<protein>
    <submittedName>
        <fullName evidence="5">PHB depolymerase family esterase</fullName>
    </submittedName>
</protein>
<dbReference type="NCBIfam" id="TIGR01840">
    <property type="entry name" value="esterase_phb"/>
    <property type="match status" value="1"/>
</dbReference>
<organism evidence="5 6">
    <name type="scientific">Thermobifida alba</name>
    <name type="common">Thermomonospora alba</name>
    <dbReference type="NCBI Taxonomy" id="53522"/>
    <lineage>
        <taxon>Bacteria</taxon>
        <taxon>Bacillati</taxon>
        <taxon>Actinomycetota</taxon>
        <taxon>Actinomycetes</taxon>
        <taxon>Streptosporangiales</taxon>
        <taxon>Nocardiopsidaceae</taxon>
        <taxon>Thermobifida</taxon>
    </lineage>
</organism>
<dbReference type="InterPro" id="IPR029058">
    <property type="entry name" value="AB_hydrolase_fold"/>
</dbReference>
<keyword evidence="2" id="KW-0378">Hydrolase</keyword>
<keyword evidence="6" id="KW-1185">Reference proteome</keyword>
<name>A0ABY4L4J5_THEAE</name>
<dbReference type="PANTHER" id="PTHR43037:SF1">
    <property type="entry name" value="BLL1128 PROTEIN"/>
    <property type="match status" value="1"/>
</dbReference>
<reference evidence="5 6" key="1">
    <citation type="submission" date="2020-04" db="EMBL/GenBank/DDBJ databases">
        <title>Thermobifida alba genome sequencing and assembly.</title>
        <authorList>
            <person name="Luzics S."/>
            <person name="Horvath B."/>
            <person name="Nagy I."/>
            <person name="Toth A."/>
            <person name="Nagy I."/>
            <person name="Kukolya J."/>
        </authorList>
    </citation>
    <scope>NUCLEOTIDE SEQUENCE [LARGE SCALE GENOMIC DNA]</scope>
    <source>
        <strain evidence="5 6">DSM 43795</strain>
    </source>
</reference>
<proteinExistence type="predicted"/>
<feature type="region of interest" description="Disordered" evidence="3">
    <location>
        <begin position="331"/>
        <end position="359"/>
    </location>
</feature>
<dbReference type="Pfam" id="PF10503">
    <property type="entry name" value="Esterase_PHB"/>
    <property type="match status" value="1"/>
</dbReference>
<dbReference type="SUPFAM" id="SSF53474">
    <property type="entry name" value="alpha/beta-Hydrolases"/>
    <property type="match status" value="2"/>
</dbReference>
<dbReference type="InterPro" id="IPR050955">
    <property type="entry name" value="Plant_Biomass_Hydrol_Est"/>
</dbReference>
<keyword evidence="1 4" id="KW-0732">Signal</keyword>
<evidence type="ECO:0000313" key="6">
    <source>
        <dbReference type="Proteomes" id="UP000832041"/>
    </source>
</evidence>
<dbReference type="RefSeq" id="WP_248591060.1">
    <property type="nucleotide sequence ID" value="NZ_BAABEB010000022.1"/>
</dbReference>
<accession>A0ABY4L4J5</accession>
<dbReference type="Proteomes" id="UP000832041">
    <property type="component" value="Chromosome"/>
</dbReference>
<gene>
    <name evidence="5" type="ORF">FOF52_17740</name>
</gene>
<dbReference type="InterPro" id="IPR010126">
    <property type="entry name" value="Esterase_phb"/>
</dbReference>
<feature type="chain" id="PRO_5046210736" evidence="4">
    <location>
        <begin position="39"/>
        <end position="415"/>
    </location>
</feature>
<sequence>MLHLTRRIPARVLAALTAVLGLCAAVIGAAALAPRAEAATLTQVSAFGSNPGNLNMYVYVPATLPDDAPLVVLLHGCSQDAATYHRHAGWASYADSLGLALVYAEQKRANHGSACFHWFQSSDTARGSGEALSIRNMVDHAVRTYGLDEDRVYVSGLSAGGAMASEMLSAYPDVFAAGSIVAGLPTGCATSLLDASMCMNPGRDRTPEQWGDLVRAKNPGWTGPWPRVAIWHGTTDYVVTSVNARESRDQWTNVWGLGQTPTETASLGSNTTVEFYRTDSGVDAVARYLVSGMGHGTPVDPGTGEGQCGTAGAYFLDTICSTYHTIQFWGLDEPPHPSPSPTATPTASPSPTTPPPAGECVTSNNYQHVAEGRAYVSYGSAYSVGGDDLLGLWNIYVTSSVQETSPGHWERVTGC</sequence>